<dbReference type="RefSeq" id="WP_163159941.1">
    <property type="nucleotide sequence ID" value="NZ_VKHP01000175.1"/>
</dbReference>
<evidence type="ECO:0000313" key="1">
    <source>
        <dbReference type="EMBL" id="NEV00374.1"/>
    </source>
</evidence>
<proteinExistence type="predicted"/>
<reference evidence="1 2" key="1">
    <citation type="journal article" date="2020" name="Arch. Microbiol.">
        <title>Bradyrhizobium uaiense sp. nov., a new highly efficient cowpea symbiont.</title>
        <authorList>
            <person name="Cabral Michel D."/>
            <person name="Azarias Guimaraes A."/>
            <person name="Martins da Costa E."/>
            <person name="Soares de Carvalho T."/>
            <person name="Balsanelli E."/>
            <person name="Willems A."/>
            <person name="Maltempi de Souza E."/>
            <person name="de Souza Moreira F.M."/>
        </authorList>
    </citation>
    <scope>NUCLEOTIDE SEQUENCE [LARGE SCALE GENOMIC DNA]</scope>
    <source>
        <strain evidence="1 2">UFLA 03-164</strain>
    </source>
</reference>
<protein>
    <submittedName>
        <fullName evidence="1">Uncharacterized protein</fullName>
    </submittedName>
</protein>
<gene>
    <name evidence="1" type="ORF">FNJ47_32320</name>
</gene>
<name>A0A6P1BQA8_9BRAD</name>
<accession>A0A6P1BQA8</accession>
<organism evidence="1 2">
    <name type="scientific">Bradyrhizobium uaiense</name>
    <dbReference type="NCBI Taxonomy" id="2594946"/>
    <lineage>
        <taxon>Bacteria</taxon>
        <taxon>Pseudomonadati</taxon>
        <taxon>Pseudomonadota</taxon>
        <taxon>Alphaproteobacteria</taxon>
        <taxon>Hyphomicrobiales</taxon>
        <taxon>Nitrobacteraceae</taxon>
        <taxon>Bradyrhizobium</taxon>
    </lineage>
</organism>
<dbReference type="Proteomes" id="UP000468531">
    <property type="component" value="Unassembled WGS sequence"/>
</dbReference>
<sequence>MAEITHFIALSYDRTDGELVPGRQSKCASPAAAIEHAKHLWKTFGHAGAAAIVRTGHPETKTTVLRTYGMVPNDLKQEPPPAPPFQ</sequence>
<dbReference type="AlphaFoldDB" id="A0A6P1BQA8"/>
<comment type="caution">
    <text evidence="1">The sequence shown here is derived from an EMBL/GenBank/DDBJ whole genome shotgun (WGS) entry which is preliminary data.</text>
</comment>
<keyword evidence="2" id="KW-1185">Reference proteome</keyword>
<evidence type="ECO:0000313" key="2">
    <source>
        <dbReference type="Proteomes" id="UP000468531"/>
    </source>
</evidence>
<dbReference type="EMBL" id="VKHP01000175">
    <property type="protein sequence ID" value="NEV00374.1"/>
    <property type="molecule type" value="Genomic_DNA"/>
</dbReference>